<dbReference type="InterPro" id="IPR048046">
    <property type="entry name" value="Transpos_IS607"/>
</dbReference>
<reference evidence="6" key="1">
    <citation type="journal article" date="2017" name="Elife">
        <title>The kinetoplastid-infecting Bodo saltans virus (BsV), a window into the most abundant giant viruses in the sea.</title>
        <authorList>
            <person name="Deeg C.M."/>
            <person name="Chow C.-E.T."/>
            <person name="Suttle C.A."/>
        </authorList>
    </citation>
    <scope>NUCLEOTIDE SEQUENCE</scope>
    <source>
        <strain evidence="6">NG1</strain>
    </source>
</reference>
<dbReference type="InterPro" id="IPR009061">
    <property type="entry name" value="DNA-bd_dom_put_sf"/>
</dbReference>
<evidence type="ECO:0000256" key="2">
    <source>
        <dbReference type="ARBA" id="ARBA00023125"/>
    </source>
</evidence>
<evidence type="ECO:0000256" key="4">
    <source>
        <dbReference type="PROSITE-ProRule" id="PRU10137"/>
    </source>
</evidence>
<feature type="domain" description="Resolvase/invertase-type recombinase catalytic" evidence="5">
    <location>
        <begin position="77"/>
        <end position="207"/>
    </location>
</feature>
<dbReference type="GO" id="GO:0006355">
    <property type="term" value="P:regulation of DNA-templated transcription"/>
    <property type="evidence" value="ECO:0007669"/>
    <property type="project" value="InterPro"/>
</dbReference>
<dbReference type="InterPro" id="IPR006119">
    <property type="entry name" value="Resolv_N"/>
</dbReference>
<evidence type="ECO:0000256" key="1">
    <source>
        <dbReference type="ARBA" id="ARBA00022908"/>
    </source>
</evidence>
<keyword evidence="7" id="KW-1185">Reference proteome</keyword>
<sequence>MINLNFLGGKQTAKLLGVHQRTLYLWESKNKIETIRSPGGKRFYNVQKYLFDKGLSLDENNCIKKIEEIKTKENTRLKICYARVSSRSQKDDLERQKKLLREMYPSYELIEDVGSGINLIKRGLLKIIDHIIKGQIEELVIVHRDRLVRYGYDLLDYMIKKYSKGKITIINNKNEEISSEKKMVEDVLQIMNVFVAKMNGQRKYKKK</sequence>
<evidence type="ECO:0000313" key="7">
    <source>
        <dbReference type="Proteomes" id="UP000240325"/>
    </source>
</evidence>
<evidence type="ECO:0000313" key="6">
    <source>
        <dbReference type="EMBL" id="ATZ80863.1"/>
    </source>
</evidence>
<dbReference type="Proteomes" id="UP000240325">
    <property type="component" value="Segment"/>
</dbReference>
<dbReference type="SUPFAM" id="SSF46955">
    <property type="entry name" value="Putative DNA-binding domain"/>
    <property type="match status" value="1"/>
</dbReference>
<keyword evidence="3" id="KW-0233">DNA recombination</keyword>
<proteinExistence type="predicted"/>
<dbReference type="Gene3D" id="1.10.287.2170">
    <property type="match status" value="1"/>
</dbReference>
<dbReference type="NCBIfam" id="NF033518">
    <property type="entry name" value="transpos_IS607"/>
    <property type="match status" value="1"/>
</dbReference>
<dbReference type="PANTHER" id="PTHR36172">
    <property type="match status" value="1"/>
</dbReference>
<dbReference type="GO" id="GO:0000150">
    <property type="term" value="F:DNA strand exchange activity"/>
    <property type="evidence" value="ECO:0007669"/>
    <property type="project" value="InterPro"/>
</dbReference>
<dbReference type="Pfam" id="PF00376">
    <property type="entry name" value="MerR"/>
    <property type="match status" value="1"/>
</dbReference>
<organism evidence="6">
    <name type="scientific">Bodo saltans virus</name>
    <dbReference type="NCBI Taxonomy" id="2024608"/>
    <lineage>
        <taxon>Viruses</taxon>
        <taxon>Varidnaviria</taxon>
        <taxon>Bamfordvirae</taxon>
        <taxon>Nucleocytoviricota</taxon>
        <taxon>Megaviricetes</taxon>
        <taxon>Imitervirales</taxon>
        <taxon>Mimiviridae</taxon>
        <taxon>Klosneuvirinae</taxon>
        <taxon>Theiavirus</taxon>
        <taxon>Theiavirus salishense</taxon>
    </lineage>
</organism>
<dbReference type="Gene3D" id="3.40.50.1390">
    <property type="entry name" value="Resolvase, N-terminal catalytic domain"/>
    <property type="match status" value="1"/>
</dbReference>
<evidence type="ECO:0000259" key="5">
    <source>
        <dbReference type="PROSITE" id="PS51736"/>
    </source>
</evidence>
<keyword evidence="1" id="KW-0229">DNA integration</keyword>
<dbReference type="InterPro" id="IPR006118">
    <property type="entry name" value="Recombinase_CS"/>
</dbReference>
<dbReference type="PROSITE" id="PS51736">
    <property type="entry name" value="RECOMBINASES_3"/>
    <property type="match status" value="1"/>
</dbReference>
<dbReference type="SMART" id="SM00857">
    <property type="entry name" value="Resolvase"/>
    <property type="match status" value="1"/>
</dbReference>
<dbReference type="PROSITE" id="PS00397">
    <property type="entry name" value="RECOMBINASES_1"/>
    <property type="match status" value="1"/>
</dbReference>
<dbReference type="InterPro" id="IPR051491">
    <property type="entry name" value="Recombinase/Transposase-rel"/>
</dbReference>
<name>A0A2H4UVB1_9VIRU</name>
<evidence type="ECO:0000256" key="3">
    <source>
        <dbReference type="ARBA" id="ARBA00023172"/>
    </source>
</evidence>
<dbReference type="GO" id="GO:0015074">
    <property type="term" value="P:DNA integration"/>
    <property type="evidence" value="ECO:0007669"/>
    <property type="project" value="UniProtKB-KW"/>
</dbReference>
<keyword evidence="2" id="KW-0238">DNA-binding</keyword>
<protein>
    <submittedName>
        <fullName evidence="6">Site-specific integrase-resolvase</fullName>
    </submittedName>
</protein>
<dbReference type="EMBL" id="MF782455">
    <property type="protein sequence ID" value="ATZ80863.1"/>
    <property type="molecule type" value="Genomic_DNA"/>
</dbReference>
<dbReference type="PANTHER" id="PTHR36172:SF1">
    <property type="entry name" value="RESOLVASE-RELATED"/>
    <property type="match status" value="1"/>
</dbReference>
<gene>
    <name evidence="6" type="ORF">BMW23_0817</name>
</gene>
<dbReference type="CDD" id="cd00592">
    <property type="entry name" value="HTH_MerR-like"/>
    <property type="match status" value="1"/>
</dbReference>
<dbReference type="InterPro" id="IPR000551">
    <property type="entry name" value="MerR-type_HTH_dom"/>
</dbReference>
<feature type="active site" description="O-(5'-phospho-DNA)-serine intermediate" evidence="4">
    <location>
        <position position="85"/>
    </location>
</feature>
<dbReference type="SUPFAM" id="SSF53041">
    <property type="entry name" value="Resolvase-like"/>
    <property type="match status" value="1"/>
</dbReference>
<dbReference type="InterPro" id="IPR036162">
    <property type="entry name" value="Resolvase-like_N_sf"/>
</dbReference>
<dbReference type="GO" id="GO:0003677">
    <property type="term" value="F:DNA binding"/>
    <property type="evidence" value="ECO:0007669"/>
    <property type="project" value="UniProtKB-KW"/>
</dbReference>
<dbReference type="Gene3D" id="1.10.1660.10">
    <property type="match status" value="1"/>
</dbReference>
<accession>A0A2H4UVB1</accession>
<dbReference type="Pfam" id="PF00239">
    <property type="entry name" value="Resolvase"/>
    <property type="match status" value="1"/>
</dbReference>